<name>A0A380FW53_9STAP</name>
<dbReference type="Gene3D" id="3.40.50.1390">
    <property type="entry name" value="Resolvase, N-terminal catalytic domain"/>
    <property type="match status" value="1"/>
</dbReference>
<dbReference type="InterPro" id="IPR011109">
    <property type="entry name" value="DNA_bind_recombinase_dom"/>
</dbReference>
<dbReference type="GO" id="GO:0000150">
    <property type="term" value="F:DNA strand exchange activity"/>
    <property type="evidence" value="ECO:0007669"/>
    <property type="project" value="InterPro"/>
</dbReference>
<evidence type="ECO:0000313" key="2">
    <source>
        <dbReference type="Proteomes" id="UP000254047"/>
    </source>
</evidence>
<dbReference type="SUPFAM" id="SSF53041">
    <property type="entry name" value="Resolvase-like"/>
    <property type="match status" value="1"/>
</dbReference>
<dbReference type="GO" id="GO:0003677">
    <property type="term" value="F:DNA binding"/>
    <property type="evidence" value="ECO:0007669"/>
    <property type="project" value="InterPro"/>
</dbReference>
<organism evidence="1 2">
    <name type="scientific">Staphylococcus petrasii</name>
    <dbReference type="NCBI Taxonomy" id="1276936"/>
    <lineage>
        <taxon>Bacteria</taxon>
        <taxon>Bacillati</taxon>
        <taxon>Bacillota</taxon>
        <taxon>Bacilli</taxon>
        <taxon>Bacillales</taxon>
        <taxon>Staphylococcaceae</taxon>
        <taxon>Staphylococcus</taxon>
    </lineage>
</organism>
<reference evidence="1 2" key="1">
    <citation type="submission" date="2018-06" db="EMBL/GenBank/DDBJ databases">
        <authorList>
            <consortium name="Pathogen Informatics"/>
            <person name="Doyle S."/>
        </authorList>
    </citation>
    <scope>NUCLEOTIDE SEQUENCE [LARGE SCALE GENOMIC DNA]</scope>
    <source>
        <strain evidence="1 2">NCTC13830</strain>
    </source>
</reference>
<dbReference type="PROSITE" id="PS51737">
    <property type="entry name" value="RECOMBINASE_DNA_BIND"/>
    <property type="match status" value="1"/>
</dbReference>
<dbReference type="InterPro" id="IPR025827">
    <property type="entry name" value="Zn_ribbon_recom_dom"/>
</dbReference>
<dbReference type="OrthoDB" id="9811097at2"/>
<dbReference type="PANTHER" id="PTHR30461:SF23">
    <property type="entry name" value="DNA RECOMBINASE-RELATED"/>
    <property type="match status" value="1"/>
</dbReference>
<gene>
    <name evidence="1" type="ORF">NCTC13830_00035</name>
</gene>
<dbReference type="PANTHER" id="PTHR30461">
    <property type="entry name" value="DNA-INVERTASE FROM LAMBDOID PROPHAGE"/>
    <property type="match status" value="1"/>
</dbReference>
<dbReference type="EMBL" id="UHDO01000001">
    <property type="protein sequence ID" value="SUM42517.1"/>
    <property type="molecule type" value="Genomic_DNA"/>
</dbReference>
<dbReference type="Pfam" id="PF07508">
    <property type="entry name" value="Recombinase"/>
    <property type="match status" value="1"/>
</dbReference>
<accession>A0A380FW53</accession>
<dbReference type="SMART" id="SM00857">
    <property type="entry name" value="Resolvase"/>
    <property type="match status" value="1"/>
</dbReference>
<proteinExistence type="predicted"/>
<protein>
    <submittedName>
        <fullName evidence="1">Cassette chromosome recombinase A</fullName>
    </submittedName>
</protein>
<dbReference type="InterPro" id="IPR006119">
    <property type="entry name" value="Resolv_N"/>
</dbReference>
<dbReference type="PROSITE" id="PS51736">
    <property type="entry name" value="RECOMBINASES_3"/>
    <property type="match status" value="1"/>
</dbReference>
<evidence type="ECO:0000313" key="1">
    <source>
        <dbReference type="EMBL" id="SUM42517.1"/>
    </source>
</evidence>
<dbReference type="AlphaFoldDB" id="A0A380FW53"/>
<dbReference type="CDD" id="cd00338">
    <property type="entry name" value="Ser_Recombinase"/>
    <property type="match status" value="1"/>
</dbReference>
<dbReference type="Gene3D" id="3.90.1750.20">
    <property type="entry name" value="Putative Large Serine Recombinase, Chain B, Domain 2"/>
    <property type="match status" value="1"/>
</dbReference>
<dbReference type="Pfam" id="PF13408">
    <property type="entry name" value="Zn_ribbon_recom"/>
    <property type="match status" value="1"/>
</dbReference>
<dbReference type="InterPro" id="IPR038109">
    <property type="entry name" value="DNA_bind_recomb_sf"/>
</dbReference>
<dbReference type="NCBIfam" id="NF047344">
    <property type="entry name" value="SCCmet_CcrA"/>
    <property type="match status" value="1"/>
</dbReference>
<dbReference type="InterPro" id="IPR050639">
    <property type="entry name" value="SSR_resolvase"/>
</dbReference>
<dbReference type="RefSeq" id="WP_061544228.1">
    <property type="nucleotide sequence ID" value="NZ_PPQT01000017.1"/>
</dbReference>
<sequence>MEKAIAYVRQSTLKQQSLATQKSLIIDTAKQHGWSNVTFYDDKKTGGHTKRSGYQKMVEVITSGECKVLCCYRLNRLHRNFKNAIQFFEICKKHHVTIISVNDGYFDLSKEFDCFRLNILMSLAEMESNNISEQTRNGIREKAKQGKLITTHAPFGYHYSKGHFIVNAEEAPTIKAVYRWYLQGLGYKKISQKLDKDMNFISRKPYQVRNILLNPNYCGRVINKYGTFNDIVPPIINVDTFEEAQERRIHKQHNRSNSRNKLKRRIKCPYCQSTLTNLTIKKEHRSLRYYVCPKNMNEAYHTCPFKGINAQMIETEVLNTCKVYCGNQSFHDKLNETILKALKHQQMKHRQSHLTQEQLIEKLAQNQIDIETFKRLSAGFEREERYSNYSSNQIAETIRHVVKDKLTLEIIAPLIDDITITQTKQLQGIYFKNSPLNIVEQSHLITPERNEVI</sequence>
<dbReference type="Proteomes" id="UP000254047">
    <property type="component" value="Unassembled WGS sequence"/>
</dbReference>
<dbReference type="InterPro" id="IPR036162">
    <property type="entry name" value="Resolvase-like_N_sf"/>
</dbReference>
<dbReference type="Pfam" id="PF00239">
    <property type="entry name" value="Resolvase"/>
    <property type="match status" value="1"/>
</dbReference>